<dbReference type="AlphaFoldDB" id="A0AAD6IVU4"/>
<dbReference type="EMBL" id="JAQGDS010000011">
    <property type="protein sequence ID" value="KAJ6257337.1"/>
    <property type="molecule type" value="Genomic_DNA"/>
</dbReference>
<dbReference type="SUPFAM" id="SSF52540">
    <property type="entry name" value="P-loop containing nucleoside triphosphate hydrolases"/>
    <property type="match status" value="1"/>
</dbReference>
<evidence type="ECO:0000313" key="8">
    <source>
        <dbReference type="Proteomes" id="UP001221413"/>
    </source>
</evidence>
<keyword evidence="3" id="KW-1000">Mitochondrion outer membrane</keyword>
<dbReference type="PANTHER" id="PTHR45644">
    <property type="entry name" value="AAA ATPASE, PUTATIVE (AFU_ORTHOLOGUE AFUA_2G12920)-RELATED-RELATED"/>
    <property type="match status" value="1"/>
</dbReference>
<evidence type="ECO:0000256" key="4">
    <source>
        <dbReference type="ARBA" id="ARBA00022840"/>
    </source>
</evidence>
<gene>
    <name evidence="7" type="ORF">Dda_8226</name>
</gene>
<dbReference type="Pfam" id="PF17862">
    <property type="entry name" value="AAA_lid_3"/>
    <property type="match status" value="1"/>
</dbReference>
<evidence type="ECO:0000256" key="2">
    <source>
        <dbReference type="ARBA" id="ARBA00022741"/>
    </source>
</evidence>
<organism evidence="7 8">
    <name type="scientific">Drechslerella dactyloides</name>
    <name type="common">Nematode-trapping fungus</name>
    <name type="synonym">Arthrobotrys dactyloides</name>
    <dbReference type="NCBI Taxonomy" id="74499"/>
    <lineage>
        <taxon>Eukaryota</taxon>
        <taxon>Fungi</taxon>
        <taxon>Dikarya</taxon>
        <taxon>Ascomycota</taxon>
        <taxon>Pezizomycotina</taxon>
        <taxon>Orbiliomycetes</taxon>
        <taxon>Orbiliales</taxon>
        <taxon>Orbiliaceae</taxon>
        <taxon>Drechslerella</taxon>
    </lineage>
</organism>
<dbReference type="Proteomes" id="UP001221413">
    <property type="component" value="Unassembled WGS sequence"/>
</dbReference>
<keyword evidence="3" id="KW-0472">Membrane</keyword>
<dbReference type="InterPro" id="IPR051701">
    <property type="entry name" value="Mito_OM_Translocase_MSP1"/>
</dbReference>
<dbReference type="GO" id="GO:0016887">
    <property type="term" value="F:ATP hydrolysis activity"/>
    <property type="evidence" value="ECO:0007669"/>
    <property type="project" value="InterPro"/>
</dbReference>
<comment type="caution">
    <text evidence="7">The sequence shown here is derived from an EMBL/GenBank/DDBJ whole genome shotgun (WGS) entry which is preliminary data.</text>
</comment>
<dbReference type="SMART" id="SM00382">
    <property type="entry name" value="AAA"/>
    <property type="match status" value="1"/>
</dbReference>
<dbReference type="GO" id="GO:0005524">
    <property type="term" value="F:ATP binding"/>
    <property type="evidence" value="ECO:0007669"/>
    <property type="project" value="UniProtKB-KW"/>
</dbReference>
<evidence type="ECO:0000256" key="1">
    <source>
        <dbReference type="ARBA" id="ARBA00004572"/>
    </source>
</evidence>
<keyword evidence="2" id="KW-0547">Nucleotide-binding</keyword>
<dbReference type="Gene3D" id="3.40.50.300">
    <property type="entry name" value="P-loop containing nucleotide triphosphate hydrolases"/>
    <property type="match status" value="1"/>
</dbReference>
<keyword evidence="3" id="KW-0496">Mitochondrion</keyword>
<feature type="region of interest" description="Disordered" evidence="5">
    <location>
        <begin position="162"/>
        <end position="194"/>
    </location>
</feature>
<feature type="compositionally biased region" description="Basic and acidic residues" evidence="5">
    <location>
        <begin position="162"/>
        <end position="173"/>
    </location>
</feature>
<dbReference type="InterPro" id="IPR003959">
    <property type="entry name" value="ATPase_AAA_core"/>
</dbReference>
<feature type="compositionally biased region" description="Polar residues" evidence="5">
    <location>
        <begin position="25"/>
        <end position="52"/>
    </location>
</feature>
<accession>A0AAD6IVU4</accession>
<dbReference type="Gene3D" id="1.10.8.60">
    <property type="match status" value="1"/>
</dbReference>
<feature type="region of interest" description="Disordered" evidence="5">
    <location>
        <begin position="25"/>
        <end position="138"/>
    </location>
</feature>
<evidence type="ECO:0000256" key="3">
    <source>
        <dbReference type="ARBA" id="ARBA00022787"/>
    </source>
</evidence>
<dbReference type="GO" id="GO:0005741">
    <property type="term" value="C:mitochondrial outer membrane"/>
    <property type="evidence" value="ECO:0007669"/>
    <property type="project" value="UniProtKB-SubCell"/>
</dbReference>
<evidence type="ECO:0000256" key="5">
    <source>
        <dbReference type="SAM" id="MobiDB-lite"/>
    </source>
</evidence>
<evidence type="ECO:0000313" key="7">
    <source>
        <dbReference type="EMBL" id="KAJ6257337.1"/>
    </source>
</evidence>
<dbReference type="InterPro" id="IPR027417">
    <property type="entry name" value="P-loop_NTPase"/>
</dbReference>
<keyword evidence="8" id="KW-1185">Reference proteome</keyword>
<feature type="compositionally biased region" description="Polar residues" evidence="5">
    <location>
        <begin position="93"/>
        <end position="102"/>
    </location>
</feature>
<keyword evidence="4" id="KW-0067">ATP-binding</keyword>
<dbReference type="InterPro" id="IPR003593">
    <property type="entry name" value="AAA+_ATPase"/>
</dbReference>
<reference evidence="7" key="1">
    <citation type="submission" date="2023-01" db="EMBL/GenBank/DDBJ databases">
        <title>The chitinases involved in constricting ring structure development in the nematode-trapping fungus Drechslerella dactyloides.</title>
        <authorList>
            <person name="Wang R."/>
            <person name="Zhang L."/>
            <person name="Tang P."/>
            <person name="Li S."/>
            <person name="Liang L."/>
        </authorList>
    </citation>
    <scope>NUCLEOTIDE SEQUENCE</scope>
    <source>
        <strain evidence="7">YMF1.00031</strain>
    </source>
</reference>
<dbReference type="InterPro" id="IPR041569">
    <property type="entry name" value="AAA_lid_3"/>
</dbReference>
<protein>
    <recommendedName>
        <fullName evidence="6">AAA+ ATPase domain-containing protein</fullName>
    </recommendedName>
</protein>
<sequence length="494" mass="55060">MTHAQTPANPNSCRASDYRNVLLQSILTSQSQRPEETSSFSDESTISNSAAESSPECIIPDVSTSETAPRPVIEELTTEHTTEEPTPGSPETSLQQKPSELNSLDEHLQTTHGSPKPKKPSSIKPRQMPLAISDSECSDDEMCKFKARSKLFRSLAIDIYDGNRDESEHRQQEEDAGSDPENGPLTHKDKMKKWSRSAENKFERMLLDIIVDTDRIPPNYENMFIDKRTIRKLEDVTTLSLSRPKAFNHGVLRDNKVTGAVLYGPPGTGKTLLTRAMARQSGFNMLAASTAELWQKCHGEDEKVIKALFSMGRKMHPCIVFLDEADAMLGSRKAGEKRHIRSMINQFLMEWDGLSSGTNAPFILLATNRPFDLDPAVLRRAPVQILLDVPTMNERCGILGLLLKDEKLSGDINPQILAKLTDRFTGSDLKNLCVMAATDCVSQQIDDTADRVLTKKHFLTAMETIKPVGLGKTLVNEFKKFEKHGTLADTYDEN</sequence>
<dbReference type="PANTHER" id="PTHR45644:SF56">
    <property type="entry name" value="AAA ATPASE, PUTATIVE (AFU_ORTHOLOGUE AFUA_2G12920)-RELATED"/>
    <property type="match status" value="1"/>
</dbReference>
<proteinExistence type="predicted"/>
<name>A0AAD6IVU4_DREDA</name>
<dbReference type="Pfam" id="PF00004">
    <property type="entry name" value="AAA"/>
    <property type="match status" value="1"/>
</dbReference>
<evidence type="ECO:0000259" key="6">
    <source>
        <dbReference type="SMART" id="SM00382"/>
    </source>
</evidence>
<comment type="subcellular location">
    <subcellularLocation>
        <location evidence="1">Mitochondrion outer membrane</location>
        <topology evidence="1">Single-pass membrane protein</topology>
    </subcellularLocation>
</comment>
<feature type="domain" description="AAA+ ATPase" evidence="6">
    <location>
        <begin position="256"/>
        <end position="391"/>
    </location>
</feature>